<feature type="compositionally biased region" description="Polar residues" evidence="1">
    <location>
        <begin position="764"/>
        <end position="788"/>
    </location>
</feature>
<feature type="signal peptide" evidence="3">
    <location>
        <begin position="1"/>
        <end position="18"/>
    </location>
</feature>
<keyword evidence="2" id="KW-1133">Transmembrane helix</keyword>
<organism evidence="4 6">
    <name type="scientific">Biomphalaria glabrata</name>
    <name type="common">Bloodfluke planorb</name>
    <name type="synonym">Freshwater snail</name>
    <dbReference type="NCBI Taxonomy" id="6526"/>
    <lineage>
        <taxon>Eukaryota</taxon>
        <taxon>Metazoa</taxon>
        <taxon>Spiralia</taxon>
        <taxon>Lophotrochozoa</taxon>
        <taxon>Mollusca</taxon>
        <taxon>Gastropoda</taxon>
        <taxon>Heterobranchia</taxon>
        <taxon>Euthyneura</taxon>
        <taxon>Panpulmonata</taxon>
        <taxon>Hygrophila</taxon>
        <taxon>Lymnaeoidea</taxon>
        <taxon>Planorbidae</taxon>
        <taxon>Biomphalaria</taxon>
    </lineage>
</organism>
<name>A0A9W3A373_BIOGL</name>
<keyword evidence="2" id="KW-0472">Membrane</keyword>
<feature type="compositionally biased region" description="Basic and acidic residues" evidence="1">
    <location>
        <begin position="255"/>
        <end position="291"/>
    </location>
</feature>
<feature type="compositionally biased region" description="Basic and acidic residues" evidence="1">
    <location>
        <begin position="343"/>
        <end position="356"/>
    </location>
</feature>
<evidence type="ECO:0000313" key="5">
    <source>
        <dbReference type="RefSeq" id="XP_055881640.1"/>
    </source>
</evidence>
<evidence type="ECO:0000256" key="2">
    <source>
        <dbReference type="SAM" id="Phobius"/>
    </source>
</evidence>
<feature type="region of interest" description="Disordered" evidence="1">
    <location>
        <begin position="756"/>
        <end position="846"/>
    </location>
</feature>
<dbReference type="RefSeq" id="XP_055881641.1">
    <property type="nucleotide sequence ID" value="XM_056025666.1"/>
</dbReference>
<feature type="region of interest" description="Disordered" evidence="1">
    <location>
        <begin position="321"/>
        <end position="364"/>
    </location>
</feature>
<feature type="transmembrane region" description="Helical" evidence="2">
    <location>
        <begin position="703"/>
        <end position="722"/>
    </location>
</feature>
<feature type="transmembrane region" description="Helical" evidence="2">
    <location>
        <begin position="458"/>
        <end position="481"/>
    </location>
</feature>
<evidence type="ECO:0000256" key="1">
    <source>
        <dbReference type="SAM" id="MobiDB-lite"/>
    </source>
</evidence>
<accession>A0A9W3A373</accession>
<feature type="transmembrane region" description="Helical" evidence="2">
    <location>
        <begin position="538"/>
        <end position="559"/>
    </location>
</feature>
<evidence type="ECO:0000313" key="4">
    <source>
        <dbReference type="Proteomes" id="UP001165740"/>
    </source>
</evidence>
<feature type="region of interest" description="Disordered" evidence="1">
    <location>
        <begin position="245"/>
        <end position="308"/>
    </location>
</feature>
<keyword evidence="2" id="KW-0812">Transmembrane</keyword>
<evidence type="ECO:0000256" key="3">
    <source>
        <dbReference type="SAM" id="SignalP"/>
    </source>
</evidence>
<keyword evidence="3" id="KW-0732">Signal</keyword>
<feature type="transmembrane region" description="Helical" evidence="2">
    <location>
        <begin position="676"/>
        <end position="697"/>
    </location>
</feature>
<dbReference type="AlphaFoldDB" id="A0A9W3A373"/>
<gene>
    <name evidence="5 6" type="primary">LOC106078085</name>
</gene>
<dbReference type="Proteomes" id="UP001165740">
    <property type="component" value="Chromosome 4"/>
</dbReference>
<sequence>MLLCIIFSVLTCFLTVTCQTDQQCRLEVSNKTAFENKIVDYIKEDATFMIIEYNLTITSNGNLSDWYNISDPFSIEPWRWYRAKGANMTRLLLMYNKILFGHLLFFDTFADIPVNLVDHPSGCLANISTADMYSFIMRAVVKDFGVRFENLRTSEKLYQNPYVCTSRRDELTESKYKWCCKRDLHDDIVCEAVQEHSIALILIYIFAAVVVWLLFLYSPYLLQADKRLIYESVSLEGFLPIQPSTSAASPNADSSKTDDPNADSSKTDSPKADSSKADSSKADCSKDDSSKDYSLMSDSSKADSSKHDLPKTYCLSYDSSKADSPIADSPKTDSPKAGSSKDYSSKDDTSKDDSSKADTSNKPSNKTDLKFRIKLNSYYEKDQPLPFGIFDLLRSYNCCGGNEDNSEKCCDGNCCRIYVRNNFPCSTVVRRLSVVFFFFVFPAIVLFIRYVSVSEMPVITSFVFLFIIYVSFYASMATICFERTAHAYTRSFNALSETKFSKFCNIPMVTIISSPWISREKLNRESTEKTIECDGANCIILFLSLIATVPACALTFVLVTAVVVIMYRVTFIYTIVSGIAAFLVYLREKVNEVRKQHERCLKIITEKIEDYITASNMTKADKNIYLYNEDKPLHNWSPREGLVTVKGCIPFLVLDRGIYIKDSVLFHFLHFEQKKLLCYLFMAAGFIAIIILLVIFINSMDFISPSIQVLVTVFTSIIPLLLKIAFSKGHNDCTLFFDTEEFKKKIESYEEQFKMVTDKETHTESNPQPQTQQDNSGNTGEVSQSQKSNADERAKSSSASGGDIEQGLSDKRKKAKITDEMLELDEVHYSNEKKRLLPGDGKKYFA</sequence>
<evidence type="ECO:0000313" key="6">
    <source>
        <dbReference type="RefSeq" id="XP_055881641.1"/>
    </source>
</evidence>
<dbReference type="OrthoDB" id="10405869at2759"/>
<dbReference type="GeneID" id="106078085"/>
<reference evidence="5 6" key="1">
    <citation type="submission" date="2025-04" db="UniProtKB">
        <authorList>
            <consortium name="RefSeq"/>
        </authorList>
    </citation>
    <scope>IDENTIFICATION</scope>
</reference>
<feature type="transmembrane region" description="Helical" evidence="2">
    <location>
        <begin position="565"/>
        <end position="586"/>
    </location>
</feature>
<feature type="transmembrane region" description="Helical" evidence="2">
    <location>
        <begin position="432"/>
        <end position="452"/>
    </location>
</feature>
<protein>
    <submittedName>
        <fullName evidence="5 6">Uncharacterized protein LOC106078085</fullName>
    </submittedName>
</protein>
<dbReference type="RefSeq" id="XP_055881640.1">
    <property type="nucleotide sequence ID" value="XM_056025665.1"/>
</dbReference>
<proteinExistence type="predicted"/>
<feature type="chain" id="PRO_5044702712" evidence="3">
    <location>
        <begin position="19"/>
        <end position="846"/>
    </location>
</feature>
<feature type="compositionally biased region" description="Polar residues" evidence="1">
    <location>
        <begin position="245"/>
        <end position="254"/>
    </location>
</feature>
<keyword evidence="4" id="KW-1185">Reference proteome</keyword>
<feature type="compositionally biased region" description="Basic and acidic residues" evidence="1">
    <location>
        <begin position="825"/>
        <end position="846"/>
    </location>
</feature>
<feature type="transmembrane region" description="Helical" evidence="2">
    <location>
        <begin position="198"/>
        <end position="217"/>
    </location>
</feature>